<reference evidence="1" key="1">
    <citation type="submission" date="2021-03" db="EMBL/GenBank/DDBJ databases">
        <title>Revisited historic fungal species revealed as producer of novel bioactive compounds through whole genome sequencing and comparative genomics.</title>
        <authorList>
            <person name="Vignolle G.A."/>
            <person name="Hochenegger N."/>
            <person name="Mach R.L."/>
            <person name="Mach-Aigner A.R."/>
            <person name="Javad Rahimi M."/>
            <person name="Salim K.A."/>
            <person name="Chan C.M."/>
            <person name="Lim L.B.L."/>
            <person name="Cai F."/>
            <person name="Druzhinina I.S."/>
            <person name="U'Ren J.M."/>
            <person name="Derntl C."/>
        </authorList>
    </citation>
    <scope>NUCLEOTIDE SEQUENCE</scope>
    <source>
        <strain evidence="1">TUCIM 5799</strain>
    </source>
</reference>
<dbReference type="NCBIfam" id="TIGR02460">
    <property type="entry name" value="osmo_MPGsynth"/>
    <property type="match status" value="1"/>
</dbReference>
<organism evidence="1 2">
    <name type="scientific">Neoarthrinium moseri</name>
    <dbReference type="NCBI Taxonomy" id="1658444"/>
    <lineage>
        <taxon>Eukaryota</taxon>
        <taxon>Fungi</taxon>
        <taxon>Dikarya</taxon>
        <taxon>Ascomycota</taxon>
        <taxon>Pezizomycotina</taxon>
        <taxon>Sordariomycetes</taxon>
        <taxon>Xylariomycetidae</taxon>
        <taxon>Amphisphaeriales</taxon>
        <taxon>Apiosporaceae</taxon>
        <taxon>Neoarthrinium</taxon>
    </lineage>
</organism>
<dbReference type="InterPro" id="IPR029044">
    <property type="entry name" value="Nucleotide-diphossugar_trans"/>
</dbReference>
<evidence type="ECO:0008006" key="3">
    <source>
        <dbReference type="Google" id="ProtNLM"/>
    </source>
</evidence>
<dbReference type="InterPro" id="IPR012812">
    <property type="entry name" value="Osmo_MPG_synth"/>
</dbReference>
<sequence length="418" mass="46560">MRLSTSSNFDQFGSVQIHELQRVIELDAGSGRCTSSSSVVSRTALLAIESQMVIVVLCKNEHKRTIEGVLSGIPHDCLVILVSNSDRNPVDRFQTEKQFLESFCKEADRTAIAIHQKDPGAAKAFLSAGAPDLVAEDGLIHDGKGEGMFLGMALAALTGRQYIGFIDADNYIPGSVHEYCKAYAAGFHLAKTPNAMIRLSWSSKPKQKNGRMVFECKGRSSKVVNHWLNSLLQDYSGYGTECITTGNAGEHAMTMSLGMRLRFASGFAIEPYQYIDLLENLSGMLDNKEKKHSRIPQVHIHQIKTRNPHLHDNKGDDHVQHMLVQALSMIYHSTLTKEAMKQELWQCMHENGWLIHGQVPSQERIYPAIETLDLARLSGLLNRKAESLSFLQGHTQEISTPGRLEIKMSIAGNDDWCR</sequence>
<comment type="caution">
    <text evidence="1">The sequence shown here is derived from an EMBL/GenBank/DDBJ whole genome shotgun (WGS) entry which is preliminary data.</text>
</comment>
<proteinExistence type="predicted"/>
<dbReference type="GO" id="GO:0051479">
    <property type="term" value="P:mannosylglycerate biosynthetic process"/>
    <property type="evidence" value="ECO:0007669"/>
    <property type="project" value="InterPro"/>
</dbReference>
<dbReference type="Pfam" id="PF09488">
    <property type="entry name" value="Osmo_MPGsynth"/>
    <property type="match status" value="1"/>
</dbReference>
<accession>A0A9P9W9K8</accession>
<dbReference type="Gene3D" id="3.90.550.10">
    <property type="entry name" value="Spore Coat Polysaccharide Biosynthesis Protein SpsA, Chain A"/>
    <property type="match status" value="1"/>
</dbReference>
<gene>
    <name evidence="1" type="ORF">JX265_013068</name>
</gene>
<dbReference type="CDD" id="cd00761">
    <property type="entry name" value="Glyco_tranf_GTA_type"/>
    <property type="match status" value="1"/>
</dbReference>
<dbReference type="OrthoDB" id="10013407at2759"/>
<protein>
    <recommendedName>
        <fullName evidence="3">Mannosyl-3-phosphoglycerate synthase</fullName>
    </recommendedName>
</protein>
<dbReference type="GO" id="GO:0050504">
    <property type="term" value="F:mannosyl-3-phosphoglycerate synthase activity"/>
    <property type="evidence" value="ECO:0007669"/>
    <property type="project" value="InterPro"/>
</dbReference>
<keyword evidence="2" id="KW-1185">Reference proteome</keyword>
<dbReference type="AlphaFoldDB" id="A0A9P9W9K8"/>
<dbReference type="GO" id="GO:0005737">
    <property type="term" value="C:cytoplasm"/>
    <property type="evidence" value="ECO:0007669"/>
    <property type="project" value="InterPro"/>
</dbReference>
<evidence type="ECO:0000313" key="2">
    <source>
        <dbReference type="Proteomes" id="UP000829685"/>
    </source>
</evidence>
<name>A0A9P9W9K8_9PEZI</name>
<dbReference type="EMBL" id="JAFIMR010000062">
    <property type="protein sequence ID" value="KAI1852215.1"/>
    <property type="molecule type" value="Genomic_DNA"/>
</dbReference>
<dbReference type="Proteomes" id="UP000829685">
    <property type="component" value="Unassembled WGS sequence"/>
</dbReference>
<evidence type="ECO:0000313" key="1">
    <source>
        <dbReference type="EMBL" id="KAI1852215.1"/>
    </source>
</evidence>